<dbReference type="InterPro" id="IPR004043">
    <property type="entry name" value="LCCL"/>
</dbReference>
<sequence>MKTNVAPSWVHARQPQAIVVCPPNCASADRSVLGGDGGIYQRDSSICRAAIHAGVVNASGGEFTLYYQPLLRSWNSYYEGWCLHTGSLAHGIESLAVNSTNDEAFTFNATGGYVLCSHLGAEPKPTGGTPAALLAAVREFNISCDRNDADGALVDIYYPLALVTCPANCSTASAHVYGSGFYECGSSVCQAAIHAGVLTDDGGTFWLNNEEGQVEYVGSSASGVTSLNASGSGCSFDFNVTDHPWEATCDMRGMPGSLQSALLRCPSNCGIRQDGISVCGSGPYNSRFSNLCSAAVHSGVISNAGGVVLVHLYPGLSSYKGSVKNGYESGDCGGDGSAIIFEAPPENPVGSTTAMLGGWKGTTLATFNATLPAGELAGTGDGSQSGNTPGNHRFNGT</sequence>
<protein>
    <recommendedName>
        <fullName evidence="2">LCCL domain-containing protein</fullName>
    </recommendedName>
</protein>
<feature type="domain" description="LCCL" evidence="2">
    <location>
        <begin position="163"/>
        <end position="236"/>
    </location>
</feature>
<evidence type="ECO:0000259" key="2">
    <source>
        <dbReference type="PROSITE" id="PS50820"/>
    </source>
</evidence>
<dbReference type="InterPro" id="IPR051957">
    <property type="entry name" value="CRISP-LCCL_domain"/>
</dbReference>
<dbReference type="SUPFAM" id="SSF69848">
    <property type="entry name" value="LCCL domain"/>
    <property type="match status" value="3"/>
</dbReference>
<gene>
    <name evidence="3" type="ORF">COHA_001600</name>
</gene>
<dbReference type="PANTHER" id="PTHR31331">
    <property type="entry name" value="LCCL DOMAIN PROTEIN (AFU_ORTHOLOGUE AFUA_5G08630)"/>
    <property type="match status" value="1"/>
</dbReference>
<feature type="domain" description="LCCL" evidence="2">
    <location>
        <begin position="19"/>
        <end position="69"/>
    </location>
</feature>
<comment type="caution">
    <text evidence="3">The sequence shown here is derived from an EMBL/GenBank/DDBJ whole genome shotgun (WGS) entry which is preliminary data.</text>
</comment>
<evidence type="ECO:0000256" key="1">
    <source>
        <dbReference type="SAM" id="MobiDB-lite"/>
    </source>
</evidence>
<evidence type="ECO:0000313" key="4">
    <source>
        <dbReference type="Proteomes" id="UP001205105"/>
    </source>
</evidence>
<dbReference type="PROSITE" id="PS50820">
    <property type="entry name" value="LCCL"/>
    <property type="match status" value="3"/>
</dbReference>
<accession>A0AAD5H8A6</accession>
<dbReference type="Proteomes" id="UP001205105">
    <property type="component" value="Unassembled WGS sequence"/>
</dbReference>
<dbReference type="EMBL" id="JADXDR010000023">
    <property type="protein sequence ID" value="KAI7844953.1"/>
    <property type="molecule type" value="Genomic_DNA"/>
</dbReference>
<evidence type="ECO:0000313" key="3">
    <source>
        <dbReference type="EMBL" id="KAI7844953.1"/>
    </source>
</evidence>
<proteinExistence type="predicted"/>
<dbReference type="Gene3D" id="2.170.130.20">
    <property type="entry name" value="LCCL-like domain"/>
    <property type="match status" value="3"/>
</dbReference>
<keyword evidence="4" id="KW-1185">Reference proteome</keyword>
<dbReference type="InterPro" id="IPR036609">
    <property type="entry name" value="LCCL_sf"/>
</dbReference>
<dbReference type="Pfam" id="PF03815">
    <property type="entry name" value="LCCL"/>
    <property type="match status" value="3"/>
</dbReference>
<feature type="domain" description="LCCL" evidence="2">
    <location>
        <begin position="243"/>
        <end position="329"/>
    </location>
</feature>
<organism evidence="3 4">
    <name type="scientific">Chlorella ohadii</name>
    <dbReference type="NCBI Taxonomy" id="2649997"/>
    <lineage>
        <taxon>Eukaryota</taxon>
        <taxon>Viridiplantae</taxon>
        <taxon>Chlorophyta</taxon>
        <taxon>core chlorophytes</taxon>
        <taxon>Trebouxiophyceae</taxon>
        <taxon>Chlorellales</taxon>
        <taxon>Chlorellaceae</taxon>
        <taxon>Chlorella clade</taxon>
        <taxon>Chlorella</taxon>
    </lineage>
</organism>
<reference evidence="3" key="1">
    <citation type="submission" date="2020-11" db="EMBL/GenBank/DDBJ databases">
        <title>Chlorella ohadii genome sequencing and assembly.</title>
        <authorList>
            <person name="Murik O."/>
            <person name="Treves H."/>
            <person name="Kedem I."/>
            <person name="Shotland Y."/>
            <person name="Kaplan A."/>
        </authorList>
    </citation>
    <scope>NUCLEOTIDE SEQUENCE</scope>
    <source>
        <strain evidence="3">1</strain>
    </source>
</reference>
<dbReference type="SMART" id="SM00603">
    <property type="entry name" value="LCCL"/>
    <property type="match status" value="3"/>
</dbReference>
<dbReference type="PANTHER" id="PTHR31331:SF1">
    <property type="entry name" value="CYSTEINE RICH SECRETORY PROTEIN LCCL DOMAIN CONTAINING 2"/>
    <property type="match status" value="1"/>
</dbReference>
<name>A0AAD5H8A6_9CHLO</name>
<feature type="region of interest" description="Disordered" evidence="1">
    <location>
        <begin position="375"/>
        <end position="397"/>
    </location>
</feature>
<feature type="compositionally biased region" description="Polar residues" evidence="1">
    <location>
        <begin position="384"/>
        <end position="397"/>
    </location>
</feature>
<dbReference type="AlphaFoldDB" id="A0AAD5H8A6"/>